<evidence type="ECO:0000313" key="8">
    <source>
        <dbReference type="EMBL" id="OGE41127.1"/>
    </source>
</evidence>
<proteinExistence type="predicted"/>
<dbReference type="PANTHER" id="PTHR42852">
    <property type="entry name" value="THIOL:DISULFIDE INTERCHANGE PROTEIN DSBE"/>
    <property type="match status" value="1"/>
</dbReference>
<dbReference type="InterPro" id="IPR000866">
    <property type="entry name" value="AhpC/TSA"/>
</dbReference>
<dbReference type="GO" id="GO:0016209">
    <property type="term" value="F:antioxidant activity"/>
    <property type="evidence" value="ECO:0007669"/>
    <property type="project" value="InterPro"/>
</dbReference>
<comment type="caution">
    <text evidence="8">The sequence shown here is derived from an EMBL/GenBank/DDBJ whole genome shotgun (WGS) entry which is preliminary data.</text>
</comment>
<dbReference type="InterPro" id="IPR041017">
    <property type="entry name" value="Thioredoxin_10"/>
</dbReference>
<dbReference type="InterPro" id="IPR050553">
    <property type="entry name" value="Thioredoxin_ResA/DsbE_sf"/>
</dbReference>
<dbReference type="GO" id="GO:0005886">
    <property type="term" value="C:plasma membrane"/>
    <property type="evidence" value="ECO:0007669"/>
    <property type="project" value="UniProtKB-SubCell"/>
</dbReference>
<dbReference type="EMBL" id="MFDD01000002">
    <property type="protein sequence ID" value="OGE41127.1"/>
    <property type="molecule type" value="Genomic_DNA"/>
</dbReference>
<feature type="transmembrane region" description="Helical" evidence="6">
    <location>
        <begin position="43"/>
        <end position="65"/>
    </location>
</feature>
<feature type="transmembrane region" description="Helical" evidence="6">
    <location>
        <begin position="77"/>
        <end position="99"/>
    </location>
</feature>
<comment type="subcellular location">
    <subcellularLocation>
        <location evidence="1">Cell membrane</location>
        <topology evidence="1">Multi-pass membrane protein</topology>
    </subcellularLocation>
</comment>
<feature type="transmembrane region" description="Helical" evidence="6">
    <location>
        <begin position="157"/>
        <end position="176"/>
    </location>
</feature>
<dbReference type="Gene3D" id="2.60.120.260">
    <property type="entry name" value="Galactose-binding domain-like"/>
    <property type="match status" value="1"/>
</dbReference>
<name>A0A1F5KJL6_9BACT</name>
<evidence type="ECO:0000313" key="9">
    <source>
        <dbReference type="Proteomes" id="UP000177328"/>
    </source>
</evidence>
<accession>A0A1F5KJL6</accession>
<dbReference type="PANTHER" id="PTHR42852:SF13">
    <property type="entry name" value="PROTEIN DIPZ"/>
    <property type="match status" value="1"/>
</dbReference>
<keyword evidence="2" id="KW-1003">Cell membrane</keyword>
<gene>
    <name evidence="8" type="ORF">A3D25_01155</name>
</gene>
<dbReference type="InterPro" id="IPR036249">
    <property type="entry name" value="Thioredoxin-like_sf"/>
</dbReference>
<dbReference type="InterPro" id="IPR003834">
    <property type="entry name" value="Cyt_c_assmbl_TM_dom"/>
</dbReference>
<dbReference type="Pfam" id="PF00578">
    <property type="entry name" value="AhpC-TSA"/>
    <property type="match status" value="1"/>
</dbReference>
<reference evidence="8 9" key="1">
    <citation type="journal article" date="2016" name="Nat. Commun.">
        <title>Thousands of microbial genomes shed light on interconnected biogeochemical processes in an aquifer system.</title>
        <authorList>
            <person name="Anantharaman K."/>
            <person name="Brown C.T."/>
            <person name="Hug L.A."/>
            <person name="Sharon I."/>
            <person name="Castelle C.J."/>
            <person name="Probst A.J."/>
            <person name="Thomas B.C."/>
            <person name="Singh A."/>
            <person name="Wilkins M.J."/>
            <person name="Karaoz U."/>
            <person name="Brodie E.L."/>
            <person name="Williams K.H."/>
            <person name="Hubbard S.S."/>
            <person name="Banfield J.F."/>
        </authorList>
    </citation>
    <scope>NUCLEOTIDE SEQUENCE [LARGE SCALE GENOMIC DNA]</scope>
</reference>
<dbReference type="SUPFAM" id="SSF52833">
    <property type="entry name" value="Thioredoxin-like"/>
    <property type="match status" value="1"/>
</dbReference>
<evidence type="ECO:0000256" key="4">
    <source>
        <dbReference type="ARBA" id="ARBA00022989"/>
    </source>
</evidence>
<dbReference type="GO" id="GO:0017004">
    <property type="term" value="P:cytochrome complex assembly"/>
    <property type="evidence" value="ECO:0007669"/>
    <property type="project" value="InterPro"/>
</dbReference>
<protein>
    <recommendedName>
        <fullName evidence="7">Thioredoxin domain-containing protein</fullName>
    </recommendedName>
</protein>
<evidence type="ECO:0000259" key="7">
    <source>
        <dbReference type="PROSITE" id="PS51352"/>
    </source>
</evidence>
<dbReference type="PROSITE" id="PS51352">
    <property type="entry name" value="THIOREDOXIN_2"/>
    <property type="match status" value="1"/>
</dbReference>
<dbReference type="Gene3D" id="3.40.30.10">
    <property type="entry name" value="Glutaredoxin"/>
    <property type="match status" value="1"/>
</dbReference>
<sequence length="574" mass="64049">MILLIAFAFLAGIITILSPCILPILPIILTSSIGGVNTGKSRPLGVVIGFILSFTFFTLFLSTIVRLSGIPAETLRFVSVLVVAGFGVSLLVPRFQVLIEKLFSKLASFIPNNQGRTGFGGGLLIGFSVGLLWTPCVGPILASVISLAITGTVTFDAFLITLAYSFGTAIPMFLIMLGGQNALRRVPWLLANLGNIQKLFGVLMILTAIGIFFNVDRRFQTFVLNAFPKYGIGLTKFEDNELIRNQLDKKGEEAKKEDMGKPMFDLVEPKGIKAPEIIPGGKWFNSEPLSLAQLKGKVVIIDFWTYSCINCQRTFPYLRDWNEKYRDKGLVIIGVHAPEFEFEKSEKNVAQAIKDFNLTYPIVQDNDFSTWRAYNNRFWPAKYFIDKEGYVRDSHFGEGAYDESEKVIQELLKEAGATDVSFEINNPTYQINAKTPEIYLGYERIEHFASPETIKKDSLGTYSTPVNLGNNLVAYKGAWNVMEEYANPQNGATLSLNFEAKEVFLVVRTKGTSAKIRVYLDDRMQDFGEDNVSGVVTVNSDKLYKLINLSSPGRHILRLEFEDNNAELFAFTFG</sequence>
<dbReference type="Pfam" id="PF17991">
    <property type="entry name" value="Thioredoxin_10"/>
    <property type="match status" value="1"/>
</dbReference>
<evidence type="ECO:0000256" key="1">
    <source>
        <dbReference type="ARBA" id="ARBA00004651"/>
    </source>
</evidence>
<dbReference type="InterPro" id="IPR013766">
    <property type="entry name" value="Thioredoxin_domain"/>
</dbReference>
<organism evidence="8 9">
    <name type="scientific">Candidatus Daviesbacteria bacterium RIFCSPHIGHO2_02_FULL_43_12</name>
    <dbReference type="NCBI Taxonomy" id="1797776"/>
    <lineage>
        <taxon>Bacteria</taxon>
        <taxon>Candidatus Daviesiibacteriota</taxon>
    </lineage>
</organism>
<dbReference type="Pfam" id="PF02683">
    <property type="entry name" value="DsbD_TM"/>
    <property type="match status" value="1"/>
</dbReference>
<feature type="domain" description="Thioredoxin" evidence="7">
    <location>
        <begin position="268"/>
        <end position="413"/>
    </location>
</feature>
<dbReference type="Proteomes" id="UP000177328">
    <property type="component" value="Unassembled WGS sequence"/>
</dbReference>
<evidence type="ECO:0000256" key="5">
    <source>
        <dbReference type="ARBA" id="ARBA00023136"/>
    </source>
</evidence>
<dbReference type="GO" id="GO:0016491">
    <property type="term" value="F:oxidoreductase activity"/>
    <property type="evidence" value="ECO:0007669"/>
    <property type="project" value="InterPro"/>
</dbReference>
<dbReference type="CDD" id="cd03012">
    <property type="entry name" value="TlpA_like_DipZ_like"/>
    <property type="match status" value="1"/>
</dbReference>
<keyword evidence="3 6" id="KW-0812">Transmembrane</keyword>
<keyword evidence="5 6" id="KW-0472">Membrane</keyword>
<feature type="transmembrane region" description="Helical" evidence="6">
    <location>
        <begin position="196"/>
        <end position="215"/>
    </location>
</feature>
<dbReference type="AlphaFoldDB" id="A0A1F5KJL6"/>
<feature type="transmembrane region" description="Helical" evidence="6">
    <location>
        <begin position="119"/>
        <end position="145"/>
    </location>
</feature>
<evidence type="ECO:0000256" key="3">
    <source>
        <dbReference type="ARBA" id="ARBA00022692"/>
    </source>
</evidence>
<evidence type="ECO:0000256" key="6">
    <source>
        <dbReference type="SAM" id="Phobius"/>
    </source>
</evidence>
<evidence type="ECO:0000256" key="2">
    <source>
        <dbReference type="ARBA" id="ARBA00022475"/>
    </source>
</evidence>
<keyword evidence="4 6" id="KW-1133">Transmembrane helix</keyword>